<dbReference type="OrthoDB" id="997115at2"/>
<dbReference type="Proteomes" id="UP000199702">
    <property type="component" value="Unassembled WGS sequence"/>
</dbReference>
<dbReference type="AlphaFoldDB" id="A0A1H6XCR1"/>
<gene>
    <name evidence="1" type="ORF">SAMN05660918_2814</name>
</gene>
<organism evidence="1 2">
    <name type="scientific">Flavobacterium terrigena</name>
    <dbReference type="NCBI Taxonomy" id="402734"/>
    <lineage>
        <taxon>Bacteria</taxon>
        <taxon>Pseudomonadati</taxon>
        <taxon>Bacteroidota</taxon>
        <taxon>Flavobacteriia</taxon>
        <taxon>Flavobacteriales</taxon>
        <taxon>Flavobacteriaceae</taxon>
        <taxon>Flavobacterium</taxon>
    </lineage>
</organism>
<reference evidence="2" key="1">
    <citation type="submission" date="2016-10" db="EMBL/GenBank/DDBJ databases">
        <authorList>
            <person name="Varghese N."/>
            <person name="Submissions S."/>
        </authorList>
    </citation>
    <scope>NUCLEOTIDE SEQUENCE [LARGE SCALE GENOMIC DNA]</scope>
    <source>
        <strain evidence="2">DSM 17934</strain>
    </source>
</reference>
<dbReference type="RefSeq" id="WP_091315170.1">
    <property type="nucleotide sequence ID" value="NZ_CBCSJU010000003.1"/>
</dbReference>
<dbReference type="STRING" id="402734.SAMN05660918_2814"/>
<dbReference type="EMBL" id="FNYA01000008">
    <property type="protein sequence ID" value="SEJ26971.1"/>
    <property type="molecule type" value="Genomic_DNA"/>
</dbReference>
<dbReference type="Pfam" id="PF20365">
    <property type="entry name" value="DUF6660"/>
    <property type="match status" value="1"/>
</dbReference>
<proteinExistence type="predicted"/>
<evidence type="ECO:0000313" key="2">
    <source>
        <dbReference type="Proteomes" id="UP000199702"/>
    </source>
</evidence>
<evidence type="ECO:0000313" key="1">
    <source>
        <dbReference type="EMBL" id="SEJ26971.1"/>
    </source>
</evidence>
<keyword evidence="2" id="KW-1185">Reference proteome</keyword>
<dbReference type="InterPro" id="IPR046601">
    <property type="entry name" value="DUF6660"/>
</dbReference>
<protein>
    <submittedName>
        <fullName evidence="1">Uncharacterized protein</fullName>
    </submittedName>
</protein>
<accession>A0A1H6XCR1</accession>
<sequence>MKILNIILSVYIIMLTAYPCADKHNDVLVKSSNTSPQHNHSHDEEADLCSPFCVCNCCGQQTLTFLEIQSFQFLVHFQEIKSSISFYKSTSFSNFYGSIWQPPQLV</sequence>
<name>A0A1H6XCR1_9FLAO</name>